<dbReference type="EMBL" id="MBQG01000052">
    <property type="protein sequence ID" value="OHX54034.1"/>
    <property type="molecule type" value="Genomic_DNA"/>
</dbReference>
<gene>
    <name evidence="1" type="ORF">BB776_05760</name>
</gene>
<organism evidence="1 2">
    <name type="scientific">Planococcus salinarum</name>
    <dbReference type="NCBI Taxonomy" id="622695"/>
    <lineage>
        <taxon>Bacteria</taxon>
        <taxon>Bacillati</taxon>
        <taxon>Bacillota</taxon>
        <taxon>Bacilli</taxon>
        <taxon>Bacillales</taxon>
        <taxon>Caryophanaceae</taxon>
        <taxon>Planococcus</taxon>
    </lineage>
</organism>
<protein>
    <submittedName>
        <fullName evidence="1">Uncharacterized protein</fullName>
    </submittedName>
</protein>
<evidence type="ECO:0000313" key="1">
    <source>
        <dbReference type="EMBL" id="OHX54034.1"/>
    </source>
</evidence>
<name>A0ABX3D1D2_9BACL</name>
<evidence type="ECO:0000313" key="2">
    <source>
        <dbReference type="Proteomes" id="UP000242153"/>
    </source>
</evidence>
<reference evidence="1" key="1">
    <citation type="submission" date="2016-07" db="EMBL/GenBank/DDBJ databases">
        <title>Draft genome Planococcus salivarum.</title>
        <authorList>
            <person name="See-Too W.S."/>
        </authorList>
    </citation>
    <scope>NUCLEOTIDE SEQUENCE [LARGE SCALE GENOMIC DNA]</scope>
    <source>
        <strain evidence="1">DSM 23820</strain>
    </source>
</reference>
<keyword evidence="2" id="KW-1185">Reference proteome</keyword>
<proteinExistence type="predicted"/>
<comment type="caution">
    <text evidence="1">The sequence shown here is derived from an EMBL/GenBank/DDBJ whole genome shotgun (WGS) entry which is preliminary data.</text>
</comment>
<accession>A0ABX3D1D2</accession>
<dbReference type="Proteomes" id="UP000242153">
    <property type="component" value="Unassembled WGS sequence"/>
</dbReference>
<sequence>MKKYDLILVFCWENHSINGSLYQYSTFNVCEIGFSNIRNLPLYEVKRHFRKDDDSTVYIEDDTIKKFSKANQRVFYTLSELLNIFEIEVHSSQVYKCTW</sequence>